<feature type="region of interest" description="Disordered" evidence="1">
    <location>
        <begin position="144"/>
        <end position="174"/>
    </location>
</feature>
<reference evidence="2 3" key="1">
    <citation type="submission" date="2019-04" db="EMBL/GenBank/DDBJ databases">
        <title>The sequence and de novo assembly of Takifugu bimaculatus genome using PacBio and Hi-C technologies.</title>
        <authorList>
            <person name="Xu P."/>
            <person name="Liu B."/>
            <person name="Zhou Z."/>
        </authorList>
    </citation>
    <scope>NUCLEOTIDE SEQUENCE [LARGE SCALE GENOMIC DNA]</scope>
    <source>
        <strain evidence="2">TB-2018</strain>
        <tissue evidence="2">Muscle</tissue>
    </source>
</reference>
<protein>
    <submittedName>
        <fullName evidence="2">Uncharacterized protein</fullName>
    </submittedName>
</protein>
<proteinExistence type="predicted"/>
<evidence type="ECO:0000313" key="3">
    <source>
        <dbReference type="Proteomes" id="UP000516260"/>
    </source>
</evidence>
<feature type="region of interest" description="Disordered" evidence="1">
    <location>
        <begin position="195"/>
        <end position="214"/>
    </location>
</feature>
<sequence length="214" mass="22925">MFSRFLFSARVTSAGSADLHLERERTNMYAHVPEECEAARDVSTRTSSAEATFVDFLRFSALKNPSENLQESSNGPVSDQPGPCVTGNCRVISVDLTRVHNLVNLLRPKHQNKRTDTVLEPGRLEDDGQVKQPVRLLPVLEAANPGAGPVGAGGPGPDGGAGPERRREGPFLPGGGGLPVPVYFLHLLASSSRRRRLSAGWSQPAAVTPPRVTS</sequence>
<evidence type="ECO:0000256" key="1">
    <source>
        <dbReference type="SAM" id="MobiDB-lite"/>
    </source>
</evidence>
<name>A0A4Z2BN51_9TELE</name>
<evidence type="ECO:0000313" key="2">
    <source>
        <dbReference type="EMBL" id="TNM92680.1"/>
    </source>
</evidence>
<gene>
    <name evidence="2" type="ORF">fugu_018082</name>
</gene>
<accession>A0A4Z2BN51</accession>
<comment type="caution">
    <text evidence="2">The sequence shown here is derived from an EMBL/GenBank/DDBJ whole genome shotgun (WGS) entry which is preliminary data.</text>
</comment>
<dbReference type="EMBL" id="SWLE01000013">
    <property type="protein sequence ID" value="TNM92680.1"/>
    <property type="molecule type" value="Genomic_DNA"/>
</dbReference>
<dbReference type="AlphaFoldDB" id="A0A4Z2BN51"/>
<keyword evidence="3" id="KW-1185">Reference proteome</keyword>
<feature type="compositionally biased region" description="Gly residues" evidence="1">
    <location>
        <begin position="148"/>
        <end position="162"/>
    </location>
</feature>
<dbReference type="Proteomes" id="UP000516260">
    <property type="component" value="Chromosome 20"/>
</dbReference>
<organism evidence="2 3">
    <name type="scientific">Takifugu bimaculatus</name>
    <dbReference type="NCBI Taxonomy" id="433685"/>
    <lineage>
        <taxon>Eukaryota</taxon>
        <taxon>Metazoa</taxon>
        <taxon>Chordata</taxon>
        <taxon>Craniata</taxon>
        <taxon>Vertebrata</taxon>
        <taxon>Euteleostomi</taxon>
        <taxon>Actinopterygii</taxon>
        <taxon>Neopterygii</taxon>
        <taxon>Teleostei</taxon>
        <taxon>Neoteleostei</taxon>
        <taxon>Acanthomorphata</taxon>
        <taxon>Eupercaria</taxon>
        <taxon>Tetraodontiformes</taxon>
        <taxon>Tetradontoidea</taxon>
        <taxon>Tetraodontidae</taxon>
        <taxon>Takifugu</taxon>
    </lineage>
</organism>